<protein>
    <recommendedName>
        <fullName evidence="4">Ig-like domain-containing protein</fullName>
    </recommendedName>
</protein>
<dbReference type="Proteomes" id="UP000694548">
    <property type="component" value="Unassembled WGS sequence"/>
</dbReference>
<organism evidence="2 3">
    <name type="scientific">Nothobranchius furzeri</name>
    <name type="common">Turquoise killifish</name>
    <dbReference type="NCBI Taxonomy" id="105023"/>
    <lineage>
        <taxon>Eukaryota</taxon>
        <taxon>Metazoa</taxon>
        <taxon>Chordata</taxon>
        <taxon>Craniata</taxon>
        <taxon>Vertebrata</taxon>
        <taxon>Euteleostomi</taxon>
        <taxon>Actinopterygii</taxon>
        <taxon>Neopterygii</taxon>
        <taxon>Teleostei</taxon>
        <taxon>Neoteleostei</taxon>
        <taxon>Acanthomorphata</taxon>
        <taxon>Ovalentaria</taxon>
        <taxon>Atherinomorphae</taxon>
        <taxon>Cyprinodontiformes</taxon>
        <taxon>Nothobranchiidae</taxon>
        <taxon>Nothobranchius</taxon>
    </lineage>
</organism>
<reference evidence="2" key="1">
    <citation type="submission" date="2025-08" db="UniProtKB">
        <authorList>
            <consortium name="Ensembl"/>
        </authorList>
    </citation>
    <scope>IDENTIFICATION</scope>
</reference>
<keyword evidence="3" id="KW-1185">Reference proteome</keyword>
<evidence type="ECO:0000256" key="1">
    <source>
        <dbReference type="SAM" id="SignalP"/>
    </source>
</evidence>
<feature type="chain" id="PRO_5034274912" description="Ig-like domain-containing protein" evidence="1">
    <location>
        <begin position="23"/>
        <end position="261"/>
    </location>
</feature>
<accession>A0A8C6P3K4</accession>
<evidence type="ECO:0000313" key="2">
    <source>
        <dbReference type="Ensembl" id="ENSNFUP00015037578.1"/>
    </source>
</evidence>
<name>A0A8C6P3K4_NOTFU</name>
<dbReference type="PANTHER" id="PTHR46484">
    <property type="entry name" value="SI:CH211-171H4.5-RELATED"/>
    <property type="match status" value="1"/>
</dbReference>
<keyword evidence="1" id="KW-0732">Signal</keyword>
<evidence type="ECO:0008006" key="4">
    <source>
        <dbReference type="Google" id="ProtNLM"/>
    </source>
</evidence>
<dbReference type="SUPFAM" id="SSF48726">
    <property type="entry name" value="Immunoglobulin"/>
    <property type="match status" value="2"/>
</dbReference>
<reference evidence="2" key="2">
    <citation type="submission" date="2025-09" db="UniProtKB">
        <authorList>
            <consortium name="Ensembl"/>
        </authorList>
    </citation>
    <scope>IDENTIFICATION</scope>
</reference>
<dbReference type="Ensembl" id="ENSNFUT00015039233.1">
    <property type="protein sequence ID" value="ENSNFUP00015037578.1"/>
    <property type="gene ID" value="ENSNFUG00015018156.1"/>
</dbReference>
<sequence length="261" mass="30027">STMEKKFFLCVLLFWAVPDVQPASDVWAIDVPSTIPAVQGECVLIPCWYTYPTTKIVLNRWMGFWKRGNTIVSTNLKKWKLAKEFNKRTEFVGALQVGNCSMLLHSVRTTDVGPFYLQVRIPQFKSFTFTENKVSIDVIREHFWKYVGLFEDLKIKGLYILDTVRAYCSVLHSCPSAPPRFSWSQAGVTATWSKQINLWMWKTESVLEFVPDSLDFNPVLNCSVVYRGGKTAKSSVAFWVVYLIDFSCFSPHVENKSLHHE</sequence>
<gene>
    <name evidence="2" type="primary">LOC107395655</name>
</gene>
<proteinExistence type="predicted"/>
<dbReference type="InterPro" id="IPR036179">
    <property type="entry name" value="Ig-like_dom_sf"/>
</dbReference>
<dbReference type="GeneTree" id="ENSGT01030000234968"/>
<dbReference type="Gene3D" id="2.60.40.10">
    <property type="entry name" value="Immunoglobulins"/>
    <property type="match status" value="2"/>
</dbReference>
<dbReference type="AlphaFoldDB" id="A0A8C6P3K4"/>
<dbReference type="PANTHER" id="PTHR46484:SF1">
    <property type="entry name" value="SCHWANN CELL MYELIN PROTEIN-RELATED"/>
    <property type="match status" value="1"/>
</dbReference>
<dbReference type="InterPro" id="IPR013783">
    <property type="entry name" value="Ig-like_fold"/>
</dbReference>
<evidence type="ECO:0000313" key="3">
    <source>
        <dbReference type="Proteomes" id="UP000694548"/>
    </source>
</evidence>
<feature type="signal peptide" evidence="1">
    <location>
        <begin position="1"/>
        <end position="22"/>
    </location>
</feature>